<dbReference type="InterPro" id="IPR005828">
    <property type="entry name" value="MFS_sugar_transport-like"/>
</dbReference>
<gene>
    <name evidence="8" type="ORF">Ocin01_06122</name>
</gene>
<keyword evidence="3 6" id="KW-1133">Transmembrane helix</keyword>
<feature type="domain" description="Major facilitator superfamily (MFS) profile" evidence="7">
    <location>
        <begin position="109"/>
        <end position="569"/>
    </location>
</feature>
<dbReference type="SUPFAM" id="SSF103473">
    <property type="entry name" value="MFS general substrate transporter"/>
    <property type="match status" value="1"/>
</dbReference>
<feature type="transmembrane region" description="Helical" evidence="6">
    <location>
        <begin position="544"/>
        <end position="564"/>
    </location>
</feature>
<feature type="transmembrane region" description="Helical" evidence="6">
    <location>
        <begin position="512"/>
        <end position="532"/>
    </location>
</feature>
<evidence type="ECO:0000256" key="5">
    <source>
        <dbReference type="SAM" id="MobiDB-lite"/>
    </source>
</evidence>
<feature type="transmembrane region" description="Helical" evidence="6">
    <location>
        <begin position="195"/>
        <end position="217"/>
    </location>
</feature>
<evidence type="ECO:0000256" key="4">
    <source>
        <dbReference type="ARBA" id="ARBA00023136"/>
    </source>
</evidence>
<feature type="transmembrane region" description="Helical" evidence="6">
    <location>
        <begin position="454"/>
        <end position="476"/>
    </location>
</feature>
<feature type="transmembrane region" description="Helical" evidence="6">
    <location>
        <begin position="482"/>
        <end position="500"/>
    </location>
</feature>
<dbReference type="OMA" id="KAVHETH"/>
<sequence>MKLKSYDLSHIAHSDPDQQSGNTDNNDNTSVSQIVIHQQKKPKDSTSEPGERPVREVWHRRKSSWRDDNGFWTNNGRDESDSASRTKKPSLTAGSFEDILDRLGCFGPFQVITLLSYLLMEIASAFIVFIPIFVGTSPESMAYNCTTGASDEHFKVNETSNFIGSIRQMIDSPFHYKSIADEWDLRCEKAWISDVFTSCLMIGMIVGNLSVSLLADWYGRRQTYLLILCIMFFGTLMSALSPTIYIYAVARFIAGIGFCGCINVSSMAVMEFMTPKWRSLSNCLGPMGEGVMLLSCIAYFIRPWRLLYLATAVPYVLIIPIYFFLPESPRWLIRNKKLKEAHDVLGYMAKINGKEPISYDLLEALQKQEEKETESLKAKKLSYMEFVRNKSLFVTSLYLFAIWFSWNVAYYGISYNIRNVPGNLYFNVILIGLANAVGQRISMPLSDWVGRRKAVLCGMVLSAVFLVALAICFLTISVGSYLILIVCFVGLLGMSCTRAATRLLSGESFPTAVRTMGLGVGGLGANIAGVVTPQVAYLGSRWPALPFFIFSVVSVLGSLVVFMMKETKDTPLSDNVKSGNKNKGTNGNK</sequence>
<feature type="compositionally biased region" description="Basic and acidic residues" evidence="5">
    <location>
        <begin position="1"/>
        <end position="16"/>
    </location>
</feature>
<organism evidence="8 9">
    <name type="scientific">Orchesella cincta</name>
    <name type="common">Springtail</name>
    <name type="synonym">Podura cincta</name>
    <dbReference type="NCBI Taxonomy" id="48709"/>
    <lineage>
        <taxon>Eukaryota</taxon>
        <taxon>Metazoa</taxon>
        <taxon>Ecdysozoa</taxon>
        <taxon>Arthropoda</taxon>
        <taxon>Hexapoda</taxon>
        <taxon>Collembola</taxon>
        <taxon>Entomobryomorpha</taxon>
        <taxon>Entomobryoidea</taxon>
        <taxon>Orchesellidae</taxon>
        <taxon>Orchesellinae</taxon>
        <taxon>Orchesella</taxon>
    </lineage>
</organism>
<evidence type="ECO:0000256" key="1">
    <source>
        <dbReference type="ARBA" id="ARBA00004141"/>
    </source>
</evidence>
<dbReference type="PANTHER" id="PTHR24064">
    <property type="entry name" value="SOLUTE CARRIER FAMILY 22 MEMBER"/>
    <property type="match status" value="1"/>
</dbReference>
<evidence type="ECO:0000259" key="7">
    <source>
        <dbReference type="PROSITE" id="PS50850"/>
    </source>
</evidence>
<dbReference type="GO" id="GO:0016020">
    <property type="term" value="C:membrane"/>
    <property type="evidence" value="ECO:0007669"/>
    <property type="project" value="UniProtKB-SubCell"/>
</dbReference>
<keyword evidence="2 6" id="KW-0812">Transmembrane</keyword>
<keyword evidence="4 6" id="KW-0472">Membrane</keyword>
<dbReference type="STRING" id="48709.A0A1D2N5L5"/>
<dbReference type="InterPro" id="IPR005829">
    <property type="entry name" value="Sugar_transporter_CS"/>
</dbReference>
<dbReference type="Pfam" id="PF00083">
    <property type="entry name" value="Sugar_tr"/>
    <property type="match status" value="1"/>
</dbReference>
<feature type="compositionally biased region" description="Basic and acidic residues" evidence="5">
    <location>
        <begin position="41"/>
        <end position="57"/>
    </location>
</feature>
<evidence type="ECO:0000256" key="2">
    <source>
        <dbReference type="ARBA" id="ARBA00022692"/>
    </source>
</evidence>
<dbReference type="AlphaFoldDB" id="A0A1D2N5L5"/>
<dbReference type="InterPro" id="IPR020846">
    <property type="entry name" value="MFS_dom"/>
</dbReference>
<evidence type="ECO:0000256" key="6">
    <source>
        <dbReference type="SAM" id="Phobius"/>
    </source>
</evidence>
<proteinExistence type="predicted"/>
<reference evidence="8 9" key="1">
    <citation type="journal article" date="2016" name="Genome Biol. Evol.">
        <title>Gene Family Evolution Reflects Adaptation to Soil Environmental Stressors in the Genome of the Collembolan Orchesella cincta.</title>
        <authorList>
            <person name="Faddeeva-Vakhrusheva A."/>
            <person name="Derks M.F."/>
            <person name="Anvar S.Y."/>
            <person name="Agamennone V."/>
            <person name="Suring W."/>
            <person name="Smit S."/>
            <person name="van Straalen N.M."/>
            <person name="Roelofs D."/>
        </authorList>
    </citation>
    <scope>NUCLEOTIDE SEQUENCE [LARGE SCALE GENOMIC DNA]</scope>
    <source>
        <tissue evidence="8">Mixed pool</tissue>
    </source>
</reference>
<dbReference type="PROSITE" id="PS00216">
    <property type="entry name" value="SUGAR_TRANSPORT_1"/>
    <property type="match status" value="1"/>
</dbReference>
<keyword evidence="9" id="KW-1185">Reference proteome</keyword>
<feature type="transmembrane region" description="Helical" evidence="6">
    <location>
        <begin position="392"/>
        <end position="412"/>
    </location>
</feature>
<dbReference type="GO" id="GO:0022857">
    <property type="term" value="F:transmembrane transporter activity"/>
    <property type="evidence" value="ECO:0007669"/>
    <property type="project" value="InterPro"/>
</dbReference>
<comment type="caution">
    <text evidence="8">The sequence shown here is derived from an EMBL/GenBank/DDBJ whole genome shotgun (WGS) entry which is preliminary data.</text>
</comment>
<dbReference type="OrthoDB" id="5296287at2759"/>
<dbReference type="EMBL" id="LJIJ01000200">
    <property type="protein sequence ID" value="ODN00544.1"/>
    <property type="molecule type" value="Genomic_DNA"/>
</dbReference>
<dbReference type="Proteomes" id="UP000094527">
    <property type="component" value="Unassembled WGS sequence"/>
</dbReference>
<evidence type="ECO:0000313" key="9">
    <source>
        <dbReference type="Proteomes" id="UP000094527"/>
    </source>
</evidence>
<dbReference type="PROSITE" id="PS50850">
    <property type="entry name" value="MFS"/>
    <property type="match status" value="1"/>
</dbReference>
<comment type="subcellular location">
    <subcellularLocation>
        <location evidence="1">Membrane</location>
        <topology evidence="1">Multi-pass membrane protein</topology>
    </subcellularLocation>
</comment>
<feature type="transmembrane region" description="Helical" evidence="6">
    <location>
        <begin position="224"/>
        <end position="246"/>
    </location>
</feature>
<feature type="transmembrane region" description="Helical" evidence="6">
    <location>
        <begin position="307"/>
        <end position="325"/>
    </location>
</feature>
<feature type="transmembrane region" description="Helical" evidence="6">
    <location>
        <begin position="111"/>
        <end position="134"/>
    </location>
</feature>
<protein>
    <submittedName>
        <fullName evidence="8">Organic cation transporter 1</fullName>
    </submittedName>
</protein>
<feature type="transmembrane region" description="Helical" evidence="6">
    <location>
        <begin position="282"/>
        <end position="301"/>
    </location>
</feature>
<feature type="transmembrane region" description="Helical" evidence="6">
    <location>
        <begin position="424"/>
        <end position="442"/>
    </location>
</feature>
<accession>A0A1D2N5L5</accession>
<feature type="compositionally biased region" description="Polar residues" evidence="5">
    <location>
        <begin position="17"/>
        <end position="36"/>
    </location>
</feature>
<name>A0A1D2N5L5_ORCCI</name>
<feature type="region of interest" description="Disordered" evidence="5">
    <location>
        <begin position="1"/>
        <end position="89"/>
    </location>
</feature>
<dbReference type="InterPro" id="IPR036259">
    <property type="entry name" value="MFS_trans_sf"/>
</dbReference>
<dbReference type="Gene3D" id="1.20.1250.20">
    <property type="entry name" value="MFS general substrate transporter like domains"/>
    <property type="match status" value="1"/>
</dbReference>
<evidence type="ECO:0000313" key="8">
    <source>
        <dbReference type="EMBL" id="ODN00544.1"/>
    </source>
</evidence>
<feature type="transmembrane region" description="Helical" evidence="6">
    <location>
        <begin position="252"/>
        <end position="270"/>
    </location>
</feature>
<evidence type="ECO:0000256" key="3">
    <source>
        <dbReference type="ARBA" id="ARBA00022989"/>
    </source>
</evidence>